<evidence type="ECO:0000313" key="16">
    <source>
        <dbReference type="EMBL" id="GCB67166.1"/>
    </source>
</evidence>
<feature type="domain" description="LRRCT" evidence="15">
    <location>
        <begin position="164"/>
        <end position="217"/>
    </location>
</feature>
<evidence type="ECO:0000256" key="10">
    <source>
        <dbReference type="ARBA" id="ARBA00023136"/>
    </source>
</evidence>
<keyword evidence="10 14" id="KW-0472">Membrane</keyword>
<dbReference type="PROSITE" id="PS51450">
    <property type="entry name" value="LRR"/>
    <property type="match status" value="2"/>
</dbReference>
<keyword evidence="9" id="KW-0406">Ion transport</keyword>
<evidence type="ECO:0000256" key="5">
    <source>
        <dbReference type="ARBA" id="ARBA00022692"/>
    </source>
</evidence>
<keyword evidence="12" id="KW-0407">Ion channel</keyword>
<evidence type="ECO:0000256" key="7">
    <source>
        <dbReference type="ARBA" id="ARBA00022737"/>
    </source>
</evidence>
<dbReference type="InterPro" id="IPR003591">
    <property type="entry name" value="Leu-rich_rpt_typical-subtyp"/>
</dbReference>
<dbReference type="SMART" id="SM00369">
    <property type="entry name" value="LRR_TYP"/>
    <property type="match status" value="3"/>
</dbReference>
<sequence length="283" mass="31676">MLAAACPPKCTCSQFKVDCKGIALTMFPTPLQLDTRHLNLASNDIAEIDSLQLSLLSDLVHLDCSHNKISEISKLHFLSVVKLVYLDLSHNRLRNLGESTFTPLTNLVILKLNGNKDLKELDDGIFANNVGLQEINLSNNGLLYLNTSSIKSLQGLKAVYLAGNPWDCQCPISQLSEWIFKHNKSFPDEANTFCTSPKSMVGIRVSKALVKIFEVCHTPLGYFDYFFFVIVGFAIFISGIIVASLTGAILVFFERKKMFTDEEDIDMKQYRSNRVVVRLSKVT</sequence>
<comment type="subunit">
    <text evidence="13">Interacts with KCNMA1.</text>
</comment>
<dbReference type="PANTHER" id="PTHR46473">
    <property type="entry name" value="GH08155P"/>
    <property type="match status" value="1"/>
</dbReference>
<dbReference type="GO" id="GO:0044325">
    <property type="term" value="F:transmembrane transporter binding"/>
    <property type="evidence" value="ECO:0007669"/>
    <property type="project" value="TreeGrafter"/>
</dbReference>
<keyword evidence="17" id="KW-1185">Reference proteome</keyword>
<organism evidence="16 17">
    <name type="scientific">Scyliorhinus torazame</name>
    <name type="common">Cloudy catshark</name>
    <name type="synonym">Catulus torazame</name>
    <dbReference type="NCBI Taxonomy" id="75743"/>
    <lineage>
        <taxon>Eukaryota</taxon>
        <taxon>Metazoa</taxon>
        <taxon>Chordata</taxon>
        <taxon>Craniata</taxon>
        <taxon>Vertebrata</taxon>
        <taxon>Chondrichthyes</taxon>
        <taxon>Elasmobranchii</taxon>
        <taxon>Galeomorphii</taxon>
        <taxon>Galeoidea</taxon>
        <taxon>Carcharhiniformes</taxon>
        <taxon>Scyliorhinidae</taxon>
        <taxon>Scyliorhinus</taxon>
    </lineage>
</organism>
<comment type="caution">
    <text evidence="16">The sequence shown here is derived from an EMBL/GenBank/DDBJ whole genome shotgun (WGS) entry which is preliminary data.</text>
</comment>
<comment type="subcellular location">
    <subcellularLocation>
        <location evidence="1">Cell membrane</location>
        <topology evidence="1">Single-pass membrane protein</topology>
    </subcellularLocation>
</comment>
<keyword evidence="4" id="KW-0433">Leucine-rich repeat</keyword>
<keyword evidence="6" id="KW-0732">Signal</keyword>
<dbReference type="Proteomes" id="UP000288216">
    <property type="component" value="Unassembled WGS sequence"/>
</dbReference>
<evidence type="ECO:0000256" key="1">
    <source>
        <dbReference type="ARBA" id="ARBA00004162"/>
    </source>
</evidence>
<dbReference type="GO" id="GO:0099104">
    <property type="term" value="F:potassium channel activator activity"/>
    <property type="evidence" value="ECO:0007669"/>
    <property type="project" value="TreeGrafter"/>
</dbReference>
<evidence type="ECO:0000256" key="4">
    <source>
        <dbReference type="ARBA" id="ARBA00022614"/>
    </source>
</evidence>
<evidence type="ECO:0000256" key="12">
    <source>
        <dbReference type="ARBA" id="ARBA00023303"/>
    </source>
</evidence>
<dbReference type="PANTHER" id="PTHR46473:SF6">
    <property type="entry name" value="LEUCINE-RICH REPEAT-CONTAINING PROTEIN 52"/>
    <property type="match status" value="1"/>
</dbReference>
<dbReference type="InterPro" id="IPR051432">
    <property type="entry name" value="KCNMA1_auxiliary"/>
</dbReference>
<evidence type="ECO:0000259" key="15">
    <source>
        <dbReference type="SMART" id="SM00082"/>
    </source>
</evidence>
<evidence type="ECO:0000256" key="9">
    <source>
        <dbReference type="ARBA" id="ARBA00023065"/>
    </source>
</evidence>
<reference evidence="16 17" key="1">
    <citation type="journal article" date="2018" name="Nat. Ecol. Evol.">
        <title>Shark genomes provide insights into elasmobranch evolution and the origin of vertebrates.</title>
        <authorList>
            <person name="Hara Y"/>
            <person name="Yamaguchi K"/>
            <person name="Onimaru K"/>
            <person name="Kadota M"/>
            <person name="Koyanagi M"/>
            <person name="Keeley SD"/>
            <person name="Tatsumi K"/>
            <person name="Tanaka K"/>
            <person name="Motone F"/>
            <person name="Kageyama Y"/>
            <person name="Nozu R"/>
            <person name="Adachi N"/>
            <person name="Nishimura O"/>
            <person name="Nakagawa R"/>
            <person name="Tanegashima C"/>
            <person name="Kiyatake I"/>
            <person name="Matsumoto R"/>
            <person name="Murakumo K"/>
            <person name="Nishida K"/>
            <person name="Terakita A"/>
            <person name="Kuratani S"/>
            <person name="Sato K"/>
            <person name="Hyodo S Kuraku.S."/>
        </authorList>
    </citation>
    <scope>NUCLEOTIDE SEQUENCE [LARGE SCALE GENOMIC DNA]</scope>
</reference>
<evidence type="ECO:0000313" key="17">
    <source>
        <dbReference type="Proteomes" id="UP000288216"/>
    </source>
</evidence>
<dbReference type="InterPro" id="IPR032675">
    <property type="entry name" value="LRR_dom_sf"/>
</dbReference>
<keyword evidence="11" id="KW-1015">Disulfide bond</keyword>
<evidence type="ECO:0000256" key="6">
    <source>
        <dbReference type="ARBA" id="ARBA00022729"/>
    </source>
</evidence>
<dbReference type="SUPFAM" id="SSF52058">
    <property type="entry name" value="L domain-like"/>
    <property type="match status" value="1"/>
</dbReference>
<protein>
    <recommendedName>
        <fullName evidence="15">LRRCT domain-containing protein</fullName>
    </recommendedName>
</protein>
<evidence type="ECO:0000256" key="2">
    <source>
        <dbReference type="ARBA" id="ARBA00022448"/>
    </source>
</evidence>
<proteinExistence type="predicted"/>
<gene>
    <name evidence="16" type="ORF">scyTo_0008004</name>
</gene>
<keyword evidence="7" id="KW-0677">Repeat</keyword>
<dbReference type="EMBL" id="BFAA01002996">
    <property type="protein sequence ID" value="GCB67166.1"/>
    <property type="molecule type" value="Genomic_DNA"/>
</dbReference>
<keyword evidence="2" id="KW-0813">Transport</keyword>
<evidence type="ECO:0000256" key="13">
    <source>
        <dbReference type="ARBA" id="ARBA00038736"/>
    </source>
</evidence>
<evidence type="ECO:0000256" key="14">
    <source>
        <dbReference type="SAM" id="Phobius"/>
    </source>
</evidence>
<dbReference type="Gene3D" id="3.80.10.10">
    <property type="entry name" value="Ribonuclease Inhibitor"/>
    <property type="match status" value="1"/>
</dbReference>
<accession>A0A401P211</accession>
<dbReference type="GO" id="GO:0008076">
    <property type="term" value="C:voltage-gated potassium channel complex"/>
    <property type="evidence" value="ECO:0007669"/>
    <property type="project" value="TreeGrafter"/>
</dbReference>
<dbReference type="SMART" id="SM00082">
    <property type="entry name" value="LRRCT"/>
    <property type="match status" value="1"/>
</dbReference>
<dbReference type="OMA" id="WVHLEDE"/>
<dbReference type="STRING" id="75743.A0A401P211"/>
<dbReference type="GO" id="GO:0005249">
    <property type="term" value="F:voltage-gated potassium channel activity"/>
    <property type="evidence" value="ECO:0007669"/>
    <property type="project" value="TreeGrafter"/>
</dbReference>
<feature type="transmembrane region" description="Helical" evidence="14">
    <location>
        <begin position="225"/>
        <end position="253"/>
    </location>
</feature>
<evidence type="ECO:0000256" key="11">
    <source>
        <dbReference type="ARBA" id="ARBA00023157"/>
    </source>
</evidence>
<dbReference type="FunFam" id="3.80.10.10:FF:000015">
    <property type="entry name" value="Leucine rich repeat containing 38"/>
    <property type="match status" value="1"/>
</dbReference>
<dbReference type="Pfam" id="PF13855">
    <property type="entry name" value="LRR_8"/>
    <property type="match status" value="2"/>
</dbReference>
<keyword evidence="8 14" id="KW-1133">Transmembrane helix</keyword>
<evidence type="ECO:0000256" key="3">
    <source>
        <dbReference type="ARBA" id="ARBA00022475"/>
    </source>
</evidence>
<dbReference type="OrthoDB" id="4691307at2759"/>
<dbReference type="InterPro" id="IPR001611">
    <property type="entry name" value="Leu-rich_rpt"/>
</dbReference>
<name>A0A401P211_SCYTO</name>
<keyword evidence="5 14" id="KW-0812">Transmembrane</keyword>
<evidence type="ECO:0000256" key="8">
    <source>
        <dbReference type="ARBA" id="ARBA00022989"/>
    </source>
</evidence>
<dbReference type="AlphaFoldDB" id="A0A401P211"/>
<dbReference type="InterPro" id="IPR000483">
    <property type="entry name" value="Cys-rich_flank_reg_C"/>
</dbReference>
<keyword evidence="3" id="KW-1003">Cell membrane</keyword>